<dbReference type="InterPro" id="IPR016084">
    <property type="entry name" value="Haem_Oase-like_multi-hlx"/>
</dbReference>
<dbReference type="Gene3D" id="1.20.910.10">
    <property type="entry name" value="Heme oxygenase-like"/>
    <property type="match status" value="1"/>
</dbReference>
<evidence type="ECO:0000313" key="1">
    <source>
        <dbReference type="EMBL" id="QDE71580.1"/>
    </source>
</evidence>
<dbReference type="Proteomes" id="UP000320179">
    <property type="component" value="Chromosome"/>
</dbReference>
<reference evidence="1 2" key="1">
    <citation type="journal article" date="2019" name="Science">
        <title>Social genes are selection hotspots in kin groups of a soil microbe.</title>
        <authorList>
            <person name="Wielgoss S."/>
            <person name="Wolfensberger R."/>
            <person name="Sun L."/>
            <person name="Fiegna F."/>
            <person name="Velicer G.J."/>
        </authorList>
    </citation>
    <scope>NUCLEOTIDE SEQUENCE [LARGE SCALE GENOMIC DNA]</scope>
    <source>
        <strain evidence="1 2">MC3.5.9c15</strain>
    </source>
</reference>
<gene>
    <name evidence="1" type="ORF">BHS09_33880</name>
</gene>
<protein>
    <submittedName>
        <fullName evidence="1">Uncharacterized protein</fullName>
    </submittedName>
</protein>
<proteinExistence type="predicted"/>
<name>A0AAE6G6F3_MYXXA</name>
<accession>A0AAE6G6F3</accession>
<evidence type="ECO:0000313" key="2">
    <source>
        <dbReference type="Proteomes" id="UP000320179"/>
    </source>
</evidence>
<dbReference type="EMBL" id="CP017174">
    <property type="protein sequence ID" value="QDE71580.1"/>
    <property type="molecule type" value="Genomic_DNA"/>
</dbReference>
<dbReference type="AlphaFoldDB" id="A0AAE6G6F3"/>
<sequence>MPAARRQRLHVQHQLVAESRQRAGGGASPDTPGRSIMKEVLQHIAVREARFAAHPFFSDMRMDRPIEQVMAFAPRLTFWVMTFQDVLRLNAHFIQDAHLKALATRHHAEEGGHDQWFEDDISALTGGSLSIGTMYGRAHVKTRDAAYAIISEVYRPVDDRLRIVLLWALESTSHVFFSRTAIISAAQGADDRLKYFSDHHMQAEAQHAMFEQELAAELEAMRLSPEVRADALAMVDRIYAAFDTMFDGLRVHLEREHAEAPAPGLQAHTATEEVLPLEMEEDLEIIVLEADGEARAA</sequence>
<organism evidence="1 2">
    <name type="scientific">Myxococcus xanthus</name>
    <dbReference type="NCBI Taxonomy" id="34"/>
    <lineage>
        <taxon>Bacteria</taxon>
        <taxon>Pseudomonadati</taxon>
        <taxon>Myxococcota</taxon>
        <taxon>Myxococcia</taxon>
        <taxon>Myxococcales</taxon>
        <taxon>Cystobacterineae</taxon>
        <taxon>Myxococcaceae</taxon>
        <taxon>Myxococcus</taxon>
    </lineage>
</organism>